<evidence type="ECO:0000256" key="1">
    <source>
        <dbReference type="SAM" id="MobiDB-lite"/>
    </source>
</evidence>
<dbReference type="Proteomes" id="UP001057233">
    <property type="component" value="Segment"/>
</dbReference>
<dbReference type="SUPFAM" id="SSF53300">
    <property type="entry name" value="vWA-like"/>
    <property type="match status" value="1"/>
</dbReference>
<proteinExistence type="predicted"/>
<sequence length="892" mass="94357">MTDTVTRAAEAVREMRKRLPQLTSFVRALTDKPDINVEIGSITETDGRTVWIRPPLALADKSEHDRRLCDDRDEDGALLCPACRRSEEIYVNIFHELGHMTFGSLDKLGAQELSAAAVAGSRFGTDAFQEFVRAQCARYLGRKGFAMASMDFADVISPYLAPFVLAMEDARVDALSGEKRPGVEEMRWHQTEIILSRGNENSDGTYSRWSDAPLEVQLPIAALVFRQGHLLPGRFSDDACKAVRYPEVSKALMLSLSSPTAAFTAAVALLGAFNRLGLYDLPLPEEKPDQAEPENGPGDENADETSDPEGSEENQSNGGSDQESGDDTDSDAGSESDSGGDNSAADEESSDVPEEGSSGEPEIPDGDENTPDGDDSGSDGDSPEDQGDVDDDGSGTGGASGAGDGDRSSDSAPPDEEAGDGGEGAPDSEGEGQGNEGEAREGDGEVDDQSDGSDGAGGSAGTGGDPDHAEGAPAGDGAAADDADAQDDPDRPDADGADGGDAPADADGGGDDVHDAPDAGVDTGGDGERTGGQDVPADQGEPEQDPASDPVETDPTQTDEITADDLDLTFEHQSPEDIAAAMDQVSGHAHGEELNGDATRKEMENAIGQATHFDEISEKIHGINIFKDGQGLAWGNRVAGRNAKAPHVPVPESVISGSVMRARKVFSDSKLDKHERNLRSGKLNGAVLGKRAALGDDRLFKRRHRAEGVSWEVVIGMDVSGSTDDGAIYIIKKSAEAMANVLHRVGIPFSVYAHTTGLEIGRMSLDLYSVKDPRGPWSDQQKAALAGLYATGGSLDGHNMEFYRKILDRSTARRKLILYFTDGEIPASNPVEELQVMQRELKLIRARKYDVLAVGVGTESPKKFGLDTVAIRDGHDIVTLVKALEKRLTGNL</sequence>
<feature type="compositionally biased region" description="Polar residues" evidence="1">
    <location>
        <begin position="313"/>
        <end position="322"/>
    </location>
</feature>
<evidence type="ECO:0000313" key="3">
    <source>
        <dbReference type="EMBL" id="URG17455.1"/>
    </source>
</evidence>
<dbReference type="PROSITE" id="PS50234">
    <property type="entry name" value="VWFA"/>
    <property type="match status" value="1"/>
</dbReference>
<feature type="compositionally biased region" description="Acidic residues" evidence="1">
    <location>
        <begin position="344"/>
        <end position="354"/>
    </location>
</feature>
<dbReference type="Gene3D" id="3.40.50.410">
    <property type="entry name" value="von Willebrand factor, type A domain"/>
    <property type="match status" value="1"/>
</dbReference>
<feature type="compositionally biased region" description="Gly residues" evidence="1">
    <location>
        <begin position="394"/>
        <end position="403"/>
    </location>
</feature>
<dbReference type="InterPro" id="IPR002035">
    <property type="entry name" value="VWF_A"/>
</dbReference>
<feature type="compositionally biased region" description="Acidic residues" evidence="1">
    <location>
        <begin position="300"/>
        <end position="312"/>
    </location>
</feature>
<evidence type="ECO:0000259" key="2">
    <source>
        <dbReference type="PROSITE" id="PS50234"/>
    </source>
</evidence>
<reference evidence="3" key="1">
    <citation type="submission" date="2022-04" db="EMBL/GenBank/DDBJ databases">
        <authorList>
            <person name="Hwangbo M."/>
            <person name="Wang B."/>
            <person name="Gill J.J."/>
            <person name="Chu K.-H."/>
            <person name="Young R."/>
        </authorList>
    </citation>
    <scope>NUCLEOTIDE SEQUENCE</scope>
</reference>
<feature type="compositionally biased region" description="Acidic residues" evidence="1">
    <location>
        <begin position="413"/>
        <end position="430"/>
    </location>
</feature>
<keyword evidence="4" id="KW-1185">Reference proteome</keyword>
<dbReference type="InterPro" id="IPR036465">
    <property type="entry name" value="vWFA_dom_sf"/>
</dbReference>
<accession>A0A9E7LF39</accession>
<organism evidence="3 4">
    <name type="scientific">Rhodococcus phage Mbo2</name>
    <dbReference type="NCBI Taxonomy" id="2936911"/>
    <lineage>
        <taxon>Viruses</taxon>
        <taxon>Duplodnaviria</taxon>
        <taxon>Heunggongvirae</taxon>
        <taxon>Uroviricota</taxon>
        <taxon>Caudoviricetes</taxon>
        <taxon>Caudoviricetes incertae sedis</taxon>
        <taxon>Mboduovirus</taxon>
        <taxon>Mboduovirus mbo2</taxon>
    </lineage>
</organism>
<name>A0A9E7LF39_9CAUD</name>
<evidence type="ECO:0000313" key="4">
    <source>
        <dbReference type="Proteomes" id="UP001057233"/>
    </source>
</evidence>
<protein>
    <recommendedName>
        <fullName evidence="2">VWFA domain-containing protein</fullName>
    </recommendedName>
</protein>
<dbReference type="EMBL" id="ON191531">
    <property type="protein sequence ID" value="URG17455.1"/>
    <property type="molecule type" value="Genomic_DNA"/>
</dbReference>
<feature type="region of interest" description="Disordered" evidence="1">
    <location>
        <begin position="281"/>
        <end position="558"/>
    </location>
</feature>
<gene>
    <name evidence="3" type="ORF">Mbo2_085</name>
</gene>
<feature type="compositionally biased region" description="Acidic residues" evidence="1">
    <location>
        <begin position="362"/>
        <end position="393"/>
    </location>
</feature>
<feature type="domain" description="VWFA" evidence="2">
    <location>
        <begin position="712"/>
        <end position="892"/>
    </location>
</feature>
<feature type="compositionally biased region" description="Acidic residues" evidence="1">
    <location>
        <begin position="323"/>
        <end position="334"/>
    </location>
</feature>
<feature type="compositionally biased region" description="Gly residues" evidence="1">
    <location>
        <begin position="454"/>
        <end position="464"/>
    </location>
</feature>